<dbReference type="RefSeq" id="WP_066666208.1">
    <property type="nucleotide sequence ID" value="NZ_LYVF01000013.1"/>
</dbReference>
<evidence type="ECO:0000256" key="5">
    <source>
        <dbReference type="PIRSR" id="PIRSR611778-50"/>
    </source>
</evidence>
<dbReference type="SUPFAM" id="SSF51338">
    <property type="entry name" value="Composite domain of metallo-dependent hydrolases"/>
    <property type="match status" value="2"/>
</dbReference>
<dbReference type="GO" id="GO:0046872">
    <property type="term" value="F:metal ion binding"/>
    <property type="evidence" value="ECO:0007669"/>
    <property type="project" value="UniProtKB-KW"/>
</dbReference>
<dbReference type="InterPro" id="IPR050378">
    <property type="entry name" value="Metallo-dep_Hydrolases_sf"/>
</dbReference>
<dbReference type="GO" id="GO:0016812">
    <property type="term" value="F:hydrolase activity, acting on carbon-nitrogen (but not peptide) bonds, in cyclic amides"/>
    <property type="evidence" value="ECO:0007669"/>
    <property type="project" value="TreeGrafter"/>
</dbReference>
<evidence type="ECO:0000313" key="8">
    <source>
        <dbReference type="Proteomes" id="UP000078532"/>
    </source>
</evidence>
<comment type="caution">
    <text evidence="7">The sequence shown here is derived from an EMBL/GenBank/DDBJ whole genome shotgun (WGS) entry which is preliminary data.</text>
</comment>
<keyword evidence="8" id="KW-1185">Reference proteome</keyword>
<evidence type="ECO:0000256" key="1">
    <source>
        <dbReference type="ARBA" id="ARBA00001947"/>
    </source>
</evidence>
<dbReference type="STRING" id="1838280.A6M21_03415"/>
<dbReference type="InterPro" id="IPR011059">
    <property type="entry name" value="Metal-dep_hydrolase_composite"/>
</dbReference>
<proteinExistence type="inferred from homology"/>
<protein>
    <submittedName>
        <fullName evidence="7">Dihydropyrimidinase</fullName>
    </submittedName>
</protein>
<gene>
    <name evidence="7" type="ORF">A6M21_03415</name>
</gene>
<evidence type="ECO:0000259" key="6">
    <source>
        <dbReference type="Pfam" id="PF01979"/>
    </source>
</evidence>
<comment type="similarity">
    <text evidence="2">Belongs to the metallo-dependent hydrolases superfamily. Hydantoinase/dihydropyrimidinase family.</text>
</comment>
<keyword evidence="3" id="KW-0479">Metal-binding</keyword>
<dbReference type="InterPro" id="IPR006680">
    <property type="entry name" value="Amidohydro-rel"/>
</dbReference>
<name>A0A1B7LIS9_9FIRM</name>
<dbReference type="SUPFAM" id="SSF51556">
    <property type="entry name" value="Metallo-dependent hydrolases"/>
    <property type="match status" value="1"/>
</dbReference>
<dbReference type="InterPro" id="IPR011778">
    <property type="entry name" value="Hydantoinase/dihydroPyrase"/>
</dbReference>
<keyword evidence="4" id="KW-0378">Hydrolase</keyword>
<dbReference type="Gene3D" id="2.30.40.10">
    <property type="entry name" value="Urease, subunit C, domain 1"/>
    <property type="match status" value="1"/>
</dbReference>
<comment type="PTM">
    <text evidence="5">Carbamylation allows a single lysine to coordinate two divalent metal cations.</text>
</comment>
<dbReference type="Pfam" id="PF01979">
    <property type="entry name" value="Amidohydro_1"/>
    <property type="match status" value="1"/>
</dbReference>
<dbReference type="EMBL" id="LYVF01000013">
    <property type="protein sequence ID" value="OAT86480.1"/>
    <property type="molecule type" value="Genomic_DNA"/>
</dbReference>
<organism evidence="7 8">
    <name type="scientific">Desulfotomaculum copahuensis</name>
    <dbReference type="NCBI Taxonomy" id="1838280"/>
    <lineage>
        <taxon>Bacteria</taxon>
        <taxon>Bacillati</taxon>
        <taxon>Bacillota</taxon>
        <taxon>Clostridia</taxon>
        <taxon>Eubacteriales</taxon>
        <taxon>Desulfotomaculaceae</taxon>
        <taxon>Desulfotomaculum</taxon>
    </lineage>
</organism>
<dbReference type="Proteomes" id="UP000078532">
    <property type="component" value="Unassembled WGS sequence"/>
</dbReference>
<feature type="modified residue" description="N6-carboxylysine" evidence="5">
    <location>
        <position position="150"/>
    </location>
</feature>
<feature type="domain" description="Amidohydrolase-related" evidence="6">
    <location>
        <begin position="49"/>
        <end position="437"/>
    </location>
</feature>
<dbReference type="OrthoDB" id="9765462at2"/>
<evidence type="ECO:0000256" key="4">
    <source>
        <dbReference type="ARBA" id="ARBA00022801"/>
    </source>
</evidence>
<evidence type="ECO:0000256" key="3">
    <source>
        <dbReference type="ARBA" id="ARBA00022723"/>
    </source>
</evidence>
<dbReference type="InterPro" id="IPR032466">
    <property type="entry name" value="Metal_Hydrolase"/>
</dbReference>
<accession>A0A1B7LIS9</accession>
<dbReference type="GO" id="GO:0005829">
    <property type="term" value="C:cytosol"/>
    <property type="evidence" value="ECO:0007669"/>
    <property type="project" value="TreeGrafter"/>
</dbReference>
<comment type="cofactor">
    <cofactor evidence="1">
        <name>Zn(2+)</name>
        <dbReference type="ChEBI" id="CHEBI:29105"/>
    </cofactor>
</comment>
<reference evidence="7 8" key="1">
    <citation type="submission" date="2016-04" db="EMBL/GenBank/DDBJ databases">
        <authorList>
            <person name="Evans L.H."/>
            <person name="Alamgir A."/>
            <person name="Owens N."/>
            <person name="Weber N.D."/>
            <person name="Virtaneva K."/>
            <person name="Barbian K."/>
            <person name="Babar A."/>
            <person name="Rosenke K."/>
        </authorList>
    </citation>
    <scope>NUCLEOTIDE SEQUENCE [LARGE SCALE GENOMIC DNA]</scope>
    <source>
        <strain evidence="7 8">LMa1</strain>
    </source>
</reference>
<dbReference type="CDD" id="cd01314">
    <property type="entry name" value="D-HYD"/>
    <property type="match status" value="1"/>
</dbReference>
<evidence type="ECO:0000313" key="7">
    <source>
        <dbReference type="EMBL" id="OAT86480.1"/>
    </source>
</evidence>
<dbReference type="AlphaFoldDB" id="A0A1B7LIS9"/>
<dbReference type="Gene3D" id="3.20.20.140">
    <property type="entry name" value="Metal-dependent hydrolases"/>
    <property type="match status" value="1"/>
</dbReference>
<dbReference type="PANTHER" id="PTHR11647">
    <property type="entry name" value="HYDRANTOINASE/DIHYDROPYRIMIDINASE FAMILY MEMBER"/>
    <property type="match status" value="1"/>
</dbReference>
<dbReference type="PANTHER" id="PTHR11647:SF1">
    <property type="entry name" value="COLLAPSIN RESPONSE MEDIATOR PROTEIN"/>
    <property type="match status" value="1"/>
</dbReference>
<sequence>MGILLSGGTVVTAADCYRADVLMEDGRIVAVGERIGRPEDEVLSVDGCFLFPGGIDPHTHFDLPVSGTVTADDFASGTRAALLGGTTTIIDFATQFAGESLQQALDNWHARAAGKCYTDYAFHMAITDWTDRTAGEMSRLVAEAGVSSFKFYMAYKGTLQVDDGVLLQALTAAKSAGALICLHCENGDMIQALVDRALAAGHVSPRYHALTRPPVVEQEATERALVLAGLAGAPVYIVHLTCGGALRAVVEARLRGVEVYAETCPQYLLLDENCYQKEGFEGAKYVMSPPLRFREEQQVLWSGLESGLVDTVATDHCSFNFKGQKELGLTDFSRIPGGIPGVENRMGLLYTYGVATGRISLHRFVDLTSTRAARLFGLYPRKGTIAVGSDADIVVWDPRGGATITAGTQQQRVDYTPYEGFEQKGRPVHVFLRGRQVVKDGRLCDGRPRGEYLPRKPFAAKGGAVCIP</sequence>
<dbReference type="NCBIfam" id="TIGR02033">
    <property type="entry name" value="D-hydantoinase"/>
    <property type="match status" value="1"/>
</dbReference>
<dbReference type="FunFam" id="3.20.20.140:FF:000076">
    <property type="entry name" value="Dihydropyrimidinase like 2"/>
    <property type="match status" value="1"/>
</dbReference>
<evidence type="ECO:0000256" key="2">
    <source>
        <dbReference type="ARBA" id="ARBA00008829"/>
    </source>
</evidence>